<evidence type="ECO:0000313" key="1">
    <source>
        <dbReference type="EMBL" id="BAH77121.1"/>
    </source>
</evidence>
<organism evidence="1 2">
    <name type="scientific">Solidesulfovibrio magneticus (strain ATCC 700980 / DSM 13731 / RS-1)</name>
    <name type="common">Desulfovibrio magneticus</name>
    <dbReference type="NCBI Taxonomy" id="573370"/>
    <lineage>
        <taxon>Bacteria</taxon>
        <taxon>Pseudomonadati</taxon>
        <taxon>Thermodesulfobacteriota</taxon>
        <taxon>Desulfovibrionia</taxon>
        <taxon>Desulfovibrionales</taxon>
        <taxon>Desulfovibrionaceae</taxon>
        <taxon>Solidesulfovibrio</taxon>
    </lineage>
</organism>
<sequence>MNKLGKLQKAIIHLFHDDDYIGVDQVIEHLNLQRTRSNLVSVRRAFHLLRKRGVLNVAKYDYDDGHAWGLIAWLPHTKSPTVTEEIKVTDVESVVLNFLNYLKEEFNSDSGVDYKIILKYIKKLNGKIGNIHEDDARVPVSYHRALKSLATKNSIVLDFIKDNGRIEAVSLNSSNNI</sequence>
<keyword evidence="2" id="KW-1185">Reference proteome</keyword>
<reference evidence="1 2" key="1">
    <citation type="journal article" date="2009" name="Genome Res.">
        <title>Whole genome sequence of Desulfovibrio magneticus strain RS-1 revealed common gene clusters in magnetotactic bacteria.</title>
        <authorList>
            <person name="Nakazawa H."/>
            <person name="Arakaki A."/>
            <person name="Narita-Yamada S."/>
            <person name="Yashiro I."/>
            <person name="Jinno K."/>
            <person name="Aoki N."/>
            <person name="Tsuruyama A."/>
            <person name="Okamura Y."/>
            <person name="Tanikawa S."/>
            <person name="Fujita N."/>
            <person name="Takeyama H."/>
            <person name="Matsunaga T."/>
        </authorList>
    </citation>
    <scope>NUCLEOTIDE SEQUENCE [LARGE SCALE GENOMIC DNA]</scope>
    <source>
        <strain evidence="2">ATCC 700980 / DSM 13731 / RS-1</strain>
    </source>
</reference>
<dbReference type="KEGG" id="dma:DMR_36300"/>
<dbReference type="STRING" id="573370.DMR_36300"/>
<gene>
    <name evidence="1" type="ordered locus">DMR_36300</name>
</gene>
<dbReference type="OrthoDB" id="5454309at2"/>
<proteinExistence type="predicted"/>
<dbReference type="Proteomes" id="UP000009071">
    <property type="component" value="Chromosome"/>
</dbReference>
<name>C4XLI2_SOLM1</name>
<protein>
    <submittedName>
        <fullName evidence="1">Uncharacterized protein</fullName>
    </submittedName>
</protein>
<accession>C4XLI2</accession>
<dbReference type="RefSeq" id="WP_015862263.1">
    <property type="nucleotide sequence ID" value="NC_012796.1"/>
</dbReference>
<dbReference type="HOGENOM" id="CLU_1515550_0_0_7"/>
<dbReference type="AlphaFoldDB" id="C4XLI2"/>
<evidence type="ECO:0000313" key="2">
    <source>
        <dbReference type="Proteomes" id="UP000009071"/>
    </source>
</evidence>
<dbReference type="EMBL" id="AP010904">
    <property type="protein sequence ID" value="BAH77121.1"/>
    <property type="molecule type" value="Genomic_DNA"/>
</dbReference>